<dbReference type="PANTHER" id="PTHR40099:SF1">
    <property type="entry name" value="ACETOLACTATE SYNTHASE, SMALL SUBUNIT"/>
    <property type="match status" value="1"/>
</dbReference>
<evidence type="ECO:0000259" key="1">
    <source>
        <dbReference type="PROSITE" id="PS51671"/>
    </source>
</evidence>
<dbReference type="Proteomes" id="UP000675664">
    <property type="component" value="Unassembled WGS sequence"/>
</dbReference>
<proteinExistence type="predicted"/>
<dbReference type="SUPFAM" id="SSF55021">
    <property type="entry name" value="ACT-like"/>
    <property type="match status" value="2"/>
</dbReference>
<reference evidence="2" key="1">
    <citation type="submission" date="2021-04" db="EMBL/GenBank/DDBJ databases">
        <title>Sinoanaerobacter chloroacetimidivorans sp. nov., an obligate anaerobic bacterium isolated from anaerobic sludge.</title>
        <authorList>
            <person name="Bao Y."/>
        </authorList>
    </citation>
    <scope>NUCLEOTIDE SEQUENCE</scope>
    <source>
        <strain evidence="2">BAD-6</strain>
    </source>
</reference>
<dbReference type="Pfam" id="PF19571">
    <property type="entry name" value="ACT_8"/>
    <property type="match status" value="1"/>
</dbReference>
<keyword evidence="3" id="KW-1185">Reference proteome</keyword>
<comment type="caution">
    <text evidence="2">The sequence shown here is derived from an EMBL/GenBank/DDBJ whole genome shotgun (WGS) entry which is preliminary data.</text>
</comment>
<dbReference type="AlphaFoldDB" id="A0A8J7VYR3"/>
<accession>A0A8J7VYR3</accession>
<dbReference type="InterPro" id="IPR045865">
    <property type="entry name" value="ACT-like_dom_sf"/>
</dbReference>
<dbReference type="RefSeq" id="WP_227017697.1">
    <property type="nucleotide sequence ID" value="NZ_JAGSND010000003.1"/>
</dbReference>
<dbReference type="PROSITE" id="PS51671">
    <property type="entry name" value="ACT"/>
    <property type="match status" value="1"/>
</dbReference>
<dbReference type="PANTHER" id="PTHR40099">
    <property type="entry name" value="ACETOLACTATE SYNTHASE, SMALL SUBUNIT"/>
    <property type="match status" value="1"/>
</dbReference>
<dbReference type="InterPro" id="IPR002912">
    <property type="entry name" value="ACT_dom"/>
</dbReference>
<sequence>MVIKQLSVFLQNELGRLEEVTDILYQNDINISALSIAETAEYGVLRMIVSDIEKAASVLKENDFSVKITDVICIEAPDIPGSLHKILEGLTGAGINLSYMYGYSNGGKARLILKVSNPEKALEILP</sequence>
<evidence type="ECO:0000313" key="3">
    <source>
        <dbReference type="Proteomes" id="UP000675664"/>
    </source>
</evidence>
<feature type="domain" description="ACT" evidence="1">
    <location>
        <begin position="5"/>
        <end position="81"/>
    </location>
</feature>
<name>A0A8J7VYR3_9FIRM</name>
<reference evidence="2" key="2">
    <citation type="submission" date="2021-04" db="EMBL/GenBank/DDBJ databases">
        <authorList>
            <person name="Liu J."/>
        </authorList>
    </citation>
    <scope>NUCLEOTIDE SEQUENCE</scope>
    <source>
        <strain evidence="2">BAD-6</strain>
    </source>
</reference>
<dbReference type="CDD" id="cd04908">
    <property type="entry name" value="ACT_Bt0572_1"/>
    <property type="match status" value="1"/>
</dbReference>
<gene>
    <name evidence="2" type="ORF">KCX82_06770</name>
</gene>
<organism evidence="2 3">
    <name type="scientific">Sinanaerobacter chloroacetimidivorans</name>
    <dbReference type="NCBI Taxonomy" id="2818044"/>
    <lineage>
        <taxon>Bacteria</taxon>
        <taxon>Bacillati</taxon>
        <taxon>Bacillota</taxon>
        <taxon>Clostridia</taxon>
        <taxon>Peptostreptococcales</taxon>
        <taxon>Anaerovoracaceae</taxon>
        <taxon>Sinanaerobacter</taxon>
    </lineage>
</organism>
<dbReference type="CDD" id="cd04882">
    <property type="entry name" value="ACT_Bt0572_2"/>
    <property type="match status" value="1"/>
</dbReference>
<evidence type="ECO:0000313" key="2">
    <source>
        <dbReference type="EMBL" id="MBR0597567.1"/>
    </source>
</evidence>
<dbReference type="InterPro" id="IPR045739">
    <property type="entry name" value="ACT_dom_pair"/>
</dbReference>
<dbReference type="EMBL" id="JAGSND010000003">
    <property type="protein sequence ID" value="MBR0597567.1"/>
    <property type="molecule type" value="Genomic_DNA"/>
</dbReference>
<dbReference type="Gene3D" id="3.30.2130.10">
    <property type="entry name" value="VC0802-like"/>
    <property type="match status" value="1"/>
</dbReference>
<protein>
    <submittedName>
        <fullName evidence="2">Acetolactate synthase</fullName>
    </submittedName>
</protein>